<dbReference type="RefSeq" id="XP_041406337.1">
    <property type="nucleotide sequence ID" value="XM_041550403.1"/>
</dbReference>
<sequence>MDRDTVVPVLIKKLRDRDQIQDHYNELFNEISPNARDDGTSSSSTTHQILGALKKENTLKDQSIEDLQERIEIMNKNIERLNDELISTNIENNILQDKFESLNDEYNKLVQRWLQKVQKEADVMNANVENINSSK</sequence>
<dbReference type="Proteomes" id="UP000644660">
    <property type="component" value="Unassembled WGS sequence"/>
</dbReference>
<dbReference type="OrthoDB" id="8949486at2759"/>
<evidence type="ECO:0000313" key="7">
    <source>
        <dbReference type="Proteomes" id="UP000644660"/>
    </source>
</evidence>
<organism evidence="6 7">
    <name type="scientific">Maudiozyma barnettii</name>
    <dbReference type="NCBI Taxonomy" id="61262"/>
    <lineage>
        <taxon>Eukaryota</taxon>
        <taxon>Fungi</taxon>
        <taxon>Dikarya</taxon>
        <taxon>Ascomycota</taxon>
        <taxon>Saccharomycotina</taxon>
        <taxon>Saccharomycetes</taxon>
        <taxon>Saccharomycetales</taxon>
        <taxon>Saccharomycetaceae</taxon>
        <taxon>Maudiozyma</taxon>
    </lineage>
</organism>
<evidence type="ECO:0000256" key="4">
    <source>
        <dbReference type="SAM" id="Coils"/>
    </source>
</evidence>
<feature type="domain" description="Autophagy-related protein 16" evidence="5">
    <location>
        <begin position="42"/>
        <end position="125"/>
    </location>
</feature>
<dbReference type="GO" id="GO:0034045">
    <property type="term" value="C:phagophore assembly site membrane"/>
    <property type="evidence" value="ECO:0007669"/>
    <property type="project" value="UniProtKB-SubCell"/>
</dbReference>
<feature type="coiled-coil region" evidence="4">
    <location>
        <begin position="64"/>
        <end position="134"/>
    </location>
</feature>
<dbReference type="CDD" id="cd22887">
    <property type="entry name" value="Atg16_CCD"/>
    <property type="match status" value="1"/>
</dbReference>
<evidence type="ECO:0000256" key="1">
    <source>
        <dbReference type="ARBA" id="ARBA00004623"/>
    </source>
</evidence>
<evidence type="ECO:0000256" key="2">
    <source>
        <dbReference type="ARBA" id="ARBA00005331"/>
    </source>
</evidence>
<dbReference type="GO" id="GO:0006914">
    <property type="term" value="P:autophagy"/>
    <property type="evidence" value="ECO:0007669"/>
    <property type="project" value="UniProtKB-KW"/>
</dbReference>
<evidence type="ECO:0000256" key="3">
    <source>
        <dbReference type="ARBA" id="ARBA00023006"/>
    </source>
</evidence>
<evidence type="ECO:0000313" key="6">
    <source>
        <dbReference type="EMBL" id="CAB4254493.1"/>
    </source>
</evidence>
<comment type="similarity">
    <text evidence="2">Belongs to the ATG16 family.</text>
</comment>
<gene>
    <name evidence="6" type="ORF">KABA2_04S07546</name>
</gene>
<accession>A0A8H2ZI12</accession>
<keyword evidence="4" id="KW-0175">Coiled coil</keyword>
<dbReference type="EMBL" id="CAEFZW010000004">
    <property type="protein sequence ID" value="CAB4254493.1"/>
    <property type="molecule type" value="Genomic_DNA"/>
</dbReference>
<comment type="caution">
    <text evidence="6">The sequence shown here is derived from an EMBL/GenBank/DDBJ whole genome shotgun (WGS) entry which is preliminary data.</text>
</comment>
<evidence type="ECO:0000259" key="5">
    <source>
        <dbReference type="Pfam" id="PF08614"/>
    </source>
</evidence>
<name>A0A8H2ZI12_9SACH</name>
<keyword evidence="3" id="KW-0072">Autophagy</keyword>
<protein>
    <submittedName>
        <fullName evidence="6">Similar to Saccharomyces cerevisiae YMR159C ATG16 Conserved protein that interacts with Atg12p- Atg5p conjugates to form Atg12p-Atg5p-Atg16p multimers</fullName>
    </submittedName>
</protein>
<proteinExistence type="inferred from homology"/>
<reference evidence="6 7" key="1">
    <citation type="submission" date="2020-05" db="EMBL/GenBank/DDBJ databases">
        <authorList>
            <person name="Casaregola S."/>
            <person name="Devillers H."/>
            <person name="Grondin C."/>
        </authorList>
    </citation>
    <scope>NUCLEOTIDE SEQUENCE [LARGE SCALE GENOMIC DNA]</scope>
    <source>
        <strain evidence="6 7">CLIB 1767</strain>
    </source>
</reference>
<comment type="subcellular location">
    <subcellularLocation>
        <location evidence="1">Preautophagosomal structure membrane</location>
        <topology evidence="1">Peripheral membrane protein</topology>
    </subcellularLocation>
</comment>
<dbReference type="Pfam" id="PF08614">
    <property type="entry name" value="ATG16"/>
    <property type="match status" value="1"/>
</dbReference>
<keyword evidence="7" id="KW-1185">Reference proteome</keyword>
<dbReference type="Gene3D" id="1.20.5.170">
    <property type="match status" value="1"/>
</dbReference>
<dbReference type="InterPro" id="IPR013923">
    <property type="entry name" value="Autophagy-rel_prot_16_dom"/>
</dbReference>
<dbReference type="GeneID" id="64857490"/>
<dbReference type="AlphaFoldDB" id="A0A8H2ZI12"/>